<evidence type="ECO:0000313" key="4">
    <source>
        <dbReference type="Proteomes" id="UP000694845"/>
    </source>
</evidence>
<feature type="compositionally biased region" description="Polar residues" evidence="2">
    <location>
        <begin position="125"/>
        <end position="136"/>
    </location>
</feature>
<dbReference type="InterPro" id="IPR001611">
    <property type="entry name" value="Leu-rich_rpt"/>
</dbReference>
<dbReference type="SUPFAM" id="SSF81383">
    <property type="entry name" value="F-box domain"/>
    <property type="match status" value="1"/>
</dbReference>
<feature type="compositionally biased region" description="Polar residues" evidence="2">
    <location>
        <begin position="61"/>
        <end position="71"/>
    </location>
</feature>
<proteinExistence type="predicted"/>
<organism evidence="4 6">
    <name type="scientific">Acanthaster planci</name>
    <name type="common">Crown-of-thorns starfish</name>
    <dbReference type="NCBI Taxonomy" id="133434"/>
    <lineage>
        <taxon>Eukaryota</taxon>
        <taxon>Metazoa</taxon>
        <taxon>Echinodermata</taxon>
        <taxon>Eleutherozoa</taxon>
        <taxon>Asterozoa</taxon>
        <taxon>Asteroidea</taxon>
        <taxon>Valvatacea</taxon>
        <taxon>Valvatida</taxon>
        <taxon>Acanthasteridae</taxon>
        <taxon>Acanthaster</taxon>
    </lineage>
</organism>
<dbReference type="CDD" id="cd22119">
    <property type="entry name" value="F-box_FBXL6"/>
    <property type="match status" value="1"/>
</dbReference>
<dbReference type="RefSeq" id="XP_022094863.1">
    <property type="nucleotide sequence ID" value="XM_022239171.1"/>
</dbReference>
<dbReference type="KEGG" id="aplc:110981552"/>
<dbReference type="GO" id="GO:0019005">
    <property type="term" value="C:SCF ubiquitin ligase complex"/>
    <property type="evidence" value="ECO:0007669"/>
    <property type="project" value="InterPro"/>
</dbReference>
<accession>A0A8B7YNM1</accession>
<evidence type="ECO:0000256" key="1">
    <source>
        <dbReference type="ARBA" id="ARBA00022786"/>
    </source>
</evidence>
<dbReference type="SUPFAM" id="SSF52047">
    <property type="entry name" value="RNI-like"/>
    <property type="match status" value="1"/>
</dbReference>
<dbReference type="InterPro" id="IPR001810">
    <property type="entry name" value="F-box_dom"/>
</dbReference>
<gene>
    <name evidence="5 6" type="primary">LOC110981552</name>
</gene>
<dbReference type="SMART" id="SM00367">
    <property type="entry name" value="LRR_CC"/>
    <property type="match status" value="5"/>
</dbReference>
<evidence type="ECO:0000259" key="3">
    <source>
        <dbReference type="Pfam" id="PF12937"/>
    </source>
</evidence>
<dbReference type="PANTHER" id="PTHR13318">
    <property type="entry name" value="PARTNER OF PAIRED, ISOFORM B-RELATED"/>
    <property type="match status" value="1"/>
</dbReference>
<evidence type="ECO:0000313" key="5">
    <source>
        <dbReference type="RefSeq" id="XP_022094863.1"/>
    </source>
</evidence>
<dbReference type="InterPro" id="IPR032675">
    <property type="entry name" value="LRR_dom_sf"/>
</dbReference>
<dbReference type="InterPro" id="IPR006553">
    <property type="entry name" value="Leu-rich_rpt_Cys-con_subtyp"/>
</dbReference>
<dbReference type="InterPro" id="IPR047922">
    <property type="entry name" value="FBXL6_F-box"/>
</dbReference>
<reference evidence="5 6" key="1">
    <citation type="submission" date="2025-04" db="UniProtKB">
        <authorList>
            <consortium name="RefSeq"/>
        </authorList>
    </citation>
    <scope>IDENTIFICATION</scope>
</reference>
<protein>
    <submittedName>
        <fullName evidence="5 6">F-box/LRR-repeat protein 6-like</fullName>
    </submittedName>
</protein>
<name>A0A8B7YNM1_ACAPL</name>
<feature type="compositionally biased region" description="Low complexity" evidence="2">
    <location>
        <begin position="100"/>
        <end position="109"/>
    </location>
</feature>
<sequence length="581" mass="64422">MARHQRLRQRGIFGLLKPAEPMFFSFLPNGAQEWPSDDDDADSDYSPGGAVHYDDEDEQEACSSKLQTLPKNTKPKTGPLKGRVNSGKRQDAEDTKRQRQSAVKSSSKSARPKKKTRRETRASLAASSSTETQEMGSTDELDTYSPAGSSSEGHQMWGQRLPMIVLQRVFQFVVQAEGAIPYLCRACQVCRLWREAAIHSSLWQHMDLANGRIKCVDTTLQWLAENRLSHLKSINLGGWSKLTDIGLKALVTHCSKYLTSIYLNGCIKLTATSVCLLVDNCPMLHTIDLSHTNADVVSITSMTHILQTTSGHLRLLNLSGNRLKRAPIILKCLKTHCSNLVTLNISNCKFTSDFLMLHIEELQRGCPRLEVLHLAGCMVRASQVSSKVQAESTGFPQLQELSLSVNTNVVNGGIAIDDNMLFRLLVKSHQLKLLDLRGCTHITAVGMQRLPVYDLQHLFISQCSVSRYEGIEAIIHKWRHSLIELDLSWNVFPAMALDIAMKKLSSVPGQSVLRVINLAGTSITAERVRSILEGCPSLVSLHLASCRGLPRGMKRSYHGDCLVQLKSDLNAAPASSLEYVE</sequence>
<dbReference type="OrthoDB" id="3134645at2759"/>
<dbReference type="CTD" id="26233"/>
<dbReference type="PANTHER" id="PTHR13318:SF95">
    <property type="entry name" value="F-BOX PROTEIN YLR352W"/>
    <property type="match status" value="1"/>
</dbReference>
<dbReference type="AlphaFoldDB" id="A0A8B7YNM1"/>
<keyword evidence="4" id="KW-1185">Reference proteome</keyword>
<dbReference type="PROSITE" id="PS51450">
    <property type="entry name" value="LRR"/>
    <property type="match status" value="1"/>
</dbReference>
<evidence type="ECO:0000313" key="6">
    <source>
        <dbReference type="RefSeq" id="XP_022094864.1"/>
    </source>
</evidence>
<dbReference type="InterPro" id="IPR036047">
    <property type="entry name" value="F-box-like_dom_sf"/>
</dbReference>
<dbReference type="GeneID" id="110981552"/>
<keyword evidence="1" id="KW-0833">Ubl conjugation pathway</keyword>
<dbReference type="Gene3D" id="3.80.10.10">
    <property type="entry name" value="Ribonuclease Inhibitor"/>
    <property type="match status" value="3"/>
</dbReference>
<dbReference type="Proteomes" id="UP000694845">
    <property type="component" value="Unplaced"/>
</dbReference>
<feature type="domain" description="F-box" evidence="3">
    <location>
        <begin position="160"/>
        <end position="208"/>
    </location>
</feature>
<dbReference type="RefSeq" id="XP_022094864.1">
    <property type="nucleotide sequence ID" value="XM_022239172.1"/>
</dbReference>
<feature type="region of interest" description="Disordered" evidence="2">
    <location>
        <begin position="27"/>
        <end position="153"/>
    </location>
</feature>
<dbReference type="GO" id="GO:0031146">
    <property type="term" value="P:SCF-dependent proteasomal ubiquitin-dependent protein catabolic process"/>
    <property type="evidence" value="ECO:0007669"/>
    <property type="project" value="TreeGrafter"/>
</dbReference>
<evidence type="ECO:0000256" key="2">
    <source>
        <dbReference type="SAM" id="MobiDB-lite"/>
    </source>
</evidence>
<dbReference type="Pfam" id="PF12937">
    <property type="entry name" value="F-box-like"/>
    <property type="match status" value="1"/>
</dbReference>
<dbReference type="OMA" id="WHEAASQ"/>
<feature type="compositionally biased region" description="Basic and acidic residues" evidence="2">
    <location>
        <begin position="88"/>
        <end position="97"/>
    </location>
</feature>